<dbReference type="RefSeq" id="WP_308458831.1">
    <property type="nucleotide sequence ID" value="NZ_JAJEPS010000002.1"/>
</dbReference>
<comment type="caution">
    <text evidence="4">The sequence shown here is derived from an EMBL/GenBank/DDBJ whole genome shotgun (WGS) entry which is preliminary data.</text>
</comment>
<evidence type="ECO:0000313" key="5">
    <source>
        <dbReference type="Proteomes" id="UP001198220"/>
    </source>
</evidence>
<feature type="domain" description="Glycosyltransferase 2-like" evidence="3">
    <location>
        <begin position="10"/>
        <end position="138"/>
    </location>
</feature>
<accession>A0AAE3A928</accession>
<dbReference type="PANTHER" id="PTHR22916:SF51">
    <property type="entry name" value="GLYCOSYLTRANSFERASE EPSH-RELATED"/>
    <property type="match status" value="1"/>
</dbReference>
<gene>
    <name evidence="4" type="ORF">LKD36_04235</name>
</gene>
<keyword evidence="1 4" id="KW-0328">Glycosyltransferase</keyword>
<protein>
    <submittedName>
        <fullName evidence="4">Glycosyltransferase</fullName>
        <ecNumber evidence="4">2.4.-.-</ecNumber>
    </submittedName>
</protein>
<keyword evidence="5" id="KW-1185">Reference proteome</keyword>
<keyword evidence="2 4" id="KW-0808">Transferase</keyword>
<name>A0AAE3A928_9FIRM</name>
<proteinExistence type="predicted"/>
<reference evidence="4 5" key="1">
    <citation type="submission" date="2021-10" db="EMBL/GenBank/DDBJ databases">
        <title>Anaerobic single-cell dispensing facilitates the cultivation of human gut bacteria.</title>
        <authorList>
            <person name="Afrizal A."/>
        </authorList>
    </citation>
    <scope>NUCLEOTIDE SEQUENCE [LARGE SCALE GENOMIC DNA]</scope>
    <source>
        <strain evidence="4 5">CLA-AA-H276</strain>
    </source>
</reference>
<dbReference type="Gene3D" id="3.90.550.10">
    <property type="entry name" value="Spore Coat Polysaccharide Biosynthesis Protein SpsA, Chain A"/>
    <property type="match status" value="1"/>
</dbReference>
<dbReference type="Pfam" id="PF00535">
    <property type="entry name" value="Glycos_transf_2"/>
    <property type="match status" value="1"/>
</dbReference>
<dbReference type="GO" id="GO:0016757">
    <property type="term" value="F:glycosyltransferase activity"/>
    <property type="evidence" value="ECO:0007669"/>
    <property type="project" value="UniProtKB-KW"/>
</dbReference>
<dbReference type="SUPFAM" id="SSF53448">
    <property type="entry name" value="Nucleotide-diphospho-sugar transferases"/>
    <property type="match status" value="1"/>
</dbReference>
<organism evidence="4 5">
    <name type="scientific">Hominiventricola filiformis</name>
    <dbReference type="NCBI Taxonomy" id="2885352"/>
    <lineage>
        <taxon>Bacteria</taxon>
        <taxon>Bacillati</taxon>
        <taxon>Bacillota</taxon>
        <taxon>Clostridia</taxon>
        <taxon>Lachnospirales</taxon>
        <taxon>Lachnospiraceae</taxon>
        <taxon>Hominiventricola</taxon>
    </lineage>
</organism>
<dbReference type="InterPro" id="IPR029044">
    <property type="entry name" value="Nucleotide-diphossugar_trans"/>
</dbReference>
<dbReference type="InterPro" id="IPR001173">
    <property type="entry name" value="Glyco_trans_2-like"/>
</dbReference>
<dbReference type="CDD" id="cd00761">
    <property type="entry name" value="Glyco_tranf_GTA_type"/>
    <property type="match status" value="1"/>
</dbReference>
<evidence type="ECO:0000313" key="4">
    <source>
        <dbReference type="EMBL" id="MCC2125385.1"/>
    </source>
</evidence>
<evidence type="ECO:0000256" key="1">
    <source>
        <dbReference type="ARBA" id="ARBA00022676"/>
    </source>
</evidence>
<evidence type="ECO:0000259" key="3">
    <source>
        <dbReference type="Pfam" id="PF00535"/>
    </source>
</evidence>
<dbReference type="AlphaFoldDB" id="A0AAE3A928"/>
<dbReference type="PANTHER" id="PTHR22916">
    <property type="entry name" value="GLYCOSYLTRANSFERASE"/>
    <property type="match status" value="1"/>
</dbReference>
<dbReference type="EC" id="2.4.-.-" evidence="4"/>
<dbReference type="EMBL" id="JAJEPS010000002">
    <property type="protein sequence ID" value="MCC2125385.1"/>
    <property type="molecule type" value="Genomic_DNA"/>
</dbReference>
<sequence length="353" mass="40945">MMTIENPLISVIVPVYNVENYMRQCIDSLLKQTLPNIEIILVDDGATDKSPEICDEYAKEHSNIRVIHKLNGGLGSARNEGMKIARGKYIGFVDSDDYVSKKMYETLWNLAETNDADCAYCEFARFWNDRVDITLKTEKTVKIYSNDEILNSYLLDRVGCDPSKKEDCTYGASVGLGLFKNDVIKKSKVSFVSEREFIAEDMIFDIDFIPYCKKIVHTNEVLYFYRFNPNSLTTRYVADRFERNVMLCHEMGARLGRAYTSDVYRIRVDRYFLKITRIALIEETIHIRDNGWKTARNNMSRIAHNQELNRILKTYPTGMLPGAQRIFFSALKKKMYLLVTILIKGNMVLKKNR</sequence>
<evidence type="ECO:0000256" key="2">
    <source>
        <dbReference type="ARBA" id="ARBA00022679"/>
    </source>
</evidence>
<dbReference type="Proteomes" id="UP001198220">
    <property type="component" value="Unassembled WGS sequence"/>
</dbReference>